<dbReference type="CDD" id="cd00063">
    <property type="entry name" value="FN3"/>
    <property type="match status" value="1"/>
</dbReference>
<dbReference type="GO" id="GO:0007156">
    <property type="term" value="P:homophilic cell adhesion via plasma membrane adhesion molecules"/>
    <property type="evidence" value="ECO:0007669"/>
    <property type="project" value="TreeGrafter"/>
</dbReference>
<protein>
    <submittedName>
        <fullName evidence="4">Basement membrane-specific heparan sulfate proteoglycan core protein</fullName>
    </submittedName>
</protein>
<feature type="non-terminal residue" evidence="4">
    <location>
        <position position="1"/>
    </location>
</feature>
<evidence type="ECO:0000313" key="5">
    <source>
        <dbReference type="Proteomes" id="UP000478052"/>
    </source>
</evidence>
<evidence type="ECO:0000256" key="1">
    <source>
        <dbReference type="ARBA" id="ARBA00023319"/>
    </source>
</evidence>
<dbReference type="Gene3D" id="2.60.40.10">
    <property type="entry name" value="Immunoglobulins"/>
    <property type="match status" value="4"/>
</dbReference>
<organism evidence="4 5">
    <name type="scientific">Aphis craccivora</name>
    <name type="common">Cowpea aphid</name>
    <dbReference type="NCBI Taxonomy" id="307492"/>
    <lineage>
        <taxon>Eukaryota</taxon>
        <taxon>Metazoa</taxon>
        <taxon>Ecdysozoa</taxon>
        <taxon>Arthropoda</taxon>
        <taxon>Hexapoda</taxon>
        <taxon>Insecta</taxon>
        <taxon>Pterygota</taxon>
        <taxon>Neoptera</taxon>
        <taxon>Paraneoptera</taxon>
        <taxon>Hemiptera</taxon>
        <taxon>Sternorrhyncha</taxon>
        <taxon>Aphidomorpha</taxon>
        <taxon>Aphidoidea</taxon>
        <taxon>Aphididae</taxon>
        <taxon>Aphidini</taxon>
        <taxon>Aphis</taxon>
        <taxon>Aphis</taxon>
    </lineage>
</organism>
<dbReference type="GO" id="GO:0007411">
    <property type="term" value="P:axon guidance"/>
    <property type="evidence" value="ECO:0007669"/>
    <property type="project" value="TreeGrafter"/>
</dbReference>
<dbReference type="PANTHER" id="PTHR10075:SF100">
    <property type="entry name" value="FASCICLIN-2"/>
    <property type="match status" value="1"/>
</dbReference>
<dbReference type="InterPro" id="IPR007110">
    <property type="entry name" value="Ig-like_dom"/>
</dbReference>
<dbReference type="GO" id="GO:0098632">
    <property type="term" value="F:cell-cell adhesion mediator activity"/>
    <property type="evidence" value="ECO:0007669"/>
    <property type="project" value="TreeGrafter"/>
</dbReference>
<sequence>PERCVAWPTFYCITIDNLIPNDQYTVKIKAKSLVYPTGGSASSVVTNFNDGFADKPENLRTTNVGPTYISLEWDIPWIHNGVLQSFIVNIEEISSKDINKCCESKPDVEIPITEELPSYNCTIDDLKPGSTYSIGVLSKTLSYYGLTSKIHVTTLPDSAAIIRTIDHNQEVFEGGNTNLRCVLPSSSEDELFNLVGSRAILTCNVDATAIRDRIKLTWLRCNQLSLSEEHDIIDNMLVLRNVQKSDQGLYNCIGIESDGTVVFSQSITLRVVEPPRIVLNPTRQVVKRGDNAQIICTADGDQPITITWSKLSSRSLPPTVQTSGGYLRFNGITEQDAGRYLCKAANNIGEIESVAEVLVTDAPIIRAIDNNQEVFEGGNTNLRCVLPRSSEQYTVKWSRSRSPLPYDSQLRGDVLSLRNLRLNDTDRYLCKVDSPYGSTTDYIDLRVL</sequence>
<dbReference type="GO" id="GO:0070593">
    <property type="term" value="P:dendrite self-avoidance"/>
    <property type="evidence" value="ECO:0007669"/>
    <property type="project" value="TreeGrafter"/>
</dbReference>
<dbReference type="PANTHER" id="PTHR10075">
    <property type="entry name" value="BASIGIN RELATED"/>
    <property type="match status" value="1"/>
</dbReference>
<evidence type="ECO:0000259" key="2">
    <source>
        <dbReference type="PROSITE" id="PS50835"/>
    </source>
</evidence>
<dbReference type="SMART" id="SM00409">
    <property type="entry name" value="IG"/>
    <property type="match status" value="3"/>
</dbReference>
<dbReference type="AlphaFoldDB" id="A0A6G0VSH2"/>
<dbReference type="Pfam" id="PF00041">
    <property type="entry name" value="fn3"/>
    <property type="match status" value="1"/>
</dbReference>
<feature type="domain" description="Ig-like" evidence="2">
    <location>
        <begin position="275"/>
        <end position="360"/>
    </location>
</feature>
<dbReference type="InterPro" id="IPR036116">
    <property type="entry name" value="FN3_sf"/>
</dbReference>
<reference evidence="4 5" key="1">
    <citation type="submission" date="2019-08" db="EMBL/GenBank/DDBJ databases">
        <title>Whole genome of Aphis craccivora.</title>
        <authorList>
            <person name="Voronova N.V."/>
            <person name="Shulinski R.S."/>
            <person name="Bandarenka Y.V."/>
            <person name="Zhorov D.G."/>
            <person name="Warner D."/>
        </authorList>
    </citation>
    <scope>NUCLEOTIDE SEQUENCE [LARGE SCALE GENOMIC DNA]</scope>
    <source>
        <strain evidence="4">180601</strain>
        <tissue evidence="4">Whole Body</tissue>
    </source>
</reference>
<dbReference type="Pfam" id="PF13895">
    <property type="entry name" value="Ig_2"/>
    <property type="match status" value="1"/>
</dbReference>
<dbReference type="InterPro" id="IPR003598">
    <property type="entry name" value="Ig_sub2"/>
</dbReference>
<dbReference type="InterPro" id="IPR013151">
    <property type="entry name" value="Immunoglobulin_dom"/>
</dbReference>
<dbReference type="EMBL" id="VUJU01012419">
    <property type="protein sequence ID" value="KAF0707737.1"/>
    <property type="molecule type" value="Genomic_DNA"/>
</dbReference>
<dbReference type="SUPFAM" id="SSF49265">
    <property type="entry name" value="Fibronectin type III"/>
    <property type="match status" value="1"/>
</dbReference>
<proteinExistence type="predicted"/>
<name>A0A6G0VSH2_APHCR</name>
<dbReference type="GO" id="GO:0030424">
    <property type="term" value="C:axon"/>
    <property type="evidence" value="ECO:0007669"/>
    <property type="project" value="TreeGrafter"/>
</dbReference>
<dbReference type="Pfam" id="PF13927">
    <property type="entry name" value="Ig_3"/>
    <property type="match status" value="1"/>
</dbReference>
<keyword evidence="1" id="KW-0393">Immunoglobulin domain</keyword>
<dbReference type="InterPro" id="IPR003599">
    <property type="entry name" value="Ig_sub"/>
</dbReference>
<dbReference type="SUPFAM" id="SSF48726">
    <property type="entry name" value="Immunoglobulin"/>
    <property type="match status" value="3"/>
</dbReference>
<dbReference type="InterPro" id="IPR013783">
    <property type="entry name" value="Ig-like_fold"/>
</dbReference>
<dbReference type="InterPro" id="IPR036179">
    <property type="entry name" value="Ig-like_dom_sf"/>
</dbReference>
<dbReference type="PROSITE" id="PS50835">
    <property type="entry name" value="IG_LIKE"/>
    <property type="match status" value="3"/>
</dbReference>
<dbReference type="GO" id="GO:0005886">
    <property type="term" value="C:plasma membrane"/>
    <property type="evidence" value="ECO:0007669"/>
    <property type="project" value="TreeGrafter"/>
</dbReference>
<comment type="caution">
    <text evidence="4">The sequence shown here is derived from an EMBL/GenBank/DDBJ whole genome shotgun (WGS) entry which is preliminary data.</text>
</comment>
<evidence type="ECO:0000259" key="3">
    <source>
        <dbReference type="PROSITE" id="PS50853"/>
    </source>
</evidence>
<dbReference type="SMART" id="SM00408">
    <property type="entry name" value="IGc2"/>
    <property type="match status" value="3"/>
</dbReference>
<dbReference type="PROSITE" id="PS50853">
    <property type="entry name" value="FN3"/>
    <property type="match status" value="1"/>
</dbReference>
<feature type="domain" description="Fibronectin type-III" evidence="3">
    <location>
        <begin position="55"/>
        <end position="158"/>
    </location>
</feature>
<accession>A0A6G0VSH2</accession>
<gene>
    <name evidence="4" type="ORF">FWK35_00030140</name>
</gene>
<evidence type="ECO:0000313" key="4">
    <source>
        <dbReference type="EMBL" id="KAF0707737.1"/>
    </source>
</evidence>
<dbReference type="Proteomes" id="UP000478052">
    <property type="component" value="Unassembled WGS sequence"/>
</dbReference>
<dbReference type="Pfam" id="PF00047">
    <property type="entry name" value="ig"/>
    <property type="match status" value="1"/>
</dbReference>
<dbReference type="SMART" id="SM00060">
    <property type="entry name" value="FN3"/>
    <property type="match status" value="1"/>
</dbReference>
<dbReference type="OrthoDB" id="10056271at2759"/>
<dbReference type="InterPro" id="IPR003961">
    <property type="entry name" value="FN3_dom"/>
</dbReference>
<feature type="domain" description="Ig-like" evidence="2">
    <location>
        <begin position="363"/>
        <end position="446"/>
    </location>
</feature>
<feature type="domain" description="Ig-like" evidence="2">
    <location>
        <begin position="184"/>
        <end position="268"/>
    </location>
</feature>
<feature type="non-terminal residue" evidence="4">
    <location>
        <position position="448"/>
    </location>
</feature>
<keyword evidence="5" id="KW-1185">Reference proteome</keyword>